<reference evidence="2 3" key="1">
    <citation type="submission" date="2024-05" db="EMBL/GenBank/DDBJ databases">
        <title>Genetic variation in Jamaican populations of the coffee berry borer (Hypothenemus hampei).</title>
        <authorList>
            <person name="Errbii M."/>
            <person name="Myrie A."/>
        </authorList>
    </citation>
    <scope>NUCLEOTIDE SEQUENCE [LARGE SCALE GENOMIC DNA]</scope>
    <source>
        <strain evidence="2">JA-Hopewell-2020-01-JO</strain>
        <tissue evidence="2">Whole body</tissue>
    </source>
</reference>
<proteinExistence type="predicted"/>
<gene>
    <name evidence="2" type="ORF">ABEB36_001424</name>
</gene>
<keyword evidence="1" id="KW-0175">Coiled coil</keyword>
<sequence length="275" mass="32612">MSDFKKEIVSRSEDEVHAQEQEVKDYTEFLNIAIAKHRKNRIIFDALQECIQDETYLDVDLRLKAREILSETAVSQITLPNPNGNIDEHVLGIGPNRTELTYTESMKLVEALKLLLNSRHATFRTKLGTSVSQYTTEELLKSRDQLEDEKRTYFDTQRRFTQLLEEFKYVRFEVTPKLCKEYEEKIKMNSLKAQMAEKKHRIDIFMESKDSMQAYNELIQDIEEQVTDLKKEIEDLNDLKRTYQKVNSREYSEILGDYVRYKSALERKKRINELC</sequence>
<dbReference type="EMBL" id="JBDJPC010000001">
    <property type="protein sequence ID" value="KAL1517689.1"/>
    <property type="molecule type" value="Genomic_DNA"/>
</dbReference>
<name>A0ABD1FH03_HYPHA</name>
<dbReference type="Proteomes" id="UP001566132">
    <property type="component" value="Unassembled WGS sequence"/>
</dbReference>
<organism evidence="2 3">
    <name type="scientific">Hypothenemus hampei</name>
    <name type="common">Coffee berry borer</name>
    <dbReference type="NCBI Taxonomy" id="57062"/>
    <lineage>
        <taxon>Eukaryota</taxon>
        <taxon>Metazoa</taxon>
        <taxon>Ecdysozoa</taxon>
        <taxon>Arthropoda</taxon>
        <taxon>Hexapoda</taxon>
        <taxon>Insecta</taxon>
        <taxon>Pterygota</taxon>
        <taxon>Neoptera</taxon>
        <taxon>Endopterygota</taxon>
        <taxon>Coleoptera</taxon>
        <taxon>Polyphaga</taxon>
        <taxon>Cucujiformia</taxon>
        <taxon>Curculionidae</taxon>
        <taxon>Scolytinae</taxon>
        <taxon>Hypothenemus</taxon>
    </lineage>
</organism>
<evidence type="ECO:0000313" key="3">
    <source>
        <dbReference type="Proteomes" id="UP001566132"/>
    </source>
</evidence>
<evidence type="ECO:0000313" key="2">
    <source>
        <dbReference type="EMBL" id="KAL1517689.1"/>
    </source>
</evidence>
<accession>A0ABD1FH03</accession>
<dbReference type="AlphaFoldDB" id="A0ABD1FH03"/>
<feature type="coiled-coil region" evidence="1">
    <location>
        <begin position="179"/>
        <end position="249"/>
    </location>
</feature>
<protein>
    <submittedName>
        <fullName evidence="2">Uncharacterized protein</fullName>
    </submittedName>
</protein>
<keyword evidence="3" id="KW-1185">Reference proteome</keyword>
<evidence type="ECO:0000256" key="1">
    <source>
        <dbReference type="SAM" id="Coils"/>
    </source>
</evidence>
<comment type="caution">
    <text evidence="2">The sequence shown here is derived from an EMBL/GenBank/DDBJ whole genome shotgun (WGS) entry which is preliminary data.</text>
</comment>